<dbReference type="EMBL" id="ML771512">
    <property type="protein sequence ID" value="KAE9382458.1"/>
    <property type="molecule type" value="Genomic_DNA"/>
</dbReference>
<reference evidence="2" key="1">
    <citation type="journal article" date="2019" name="Environ. Microbiol.">
        <title>Fungal ecological strategies reflected in gene transcription - a case study of two litter decomposers.</title>
        <authorList>
            <person name="Barbi F."/>
            <person name="Kohler A."/>
            <person name="Barry K."/>
            <person name="Baskaran P."/>
            <person name="Daum C."/>
            <person name="Fauchery L."/>
            <person name="Ihrmark K."/>
            <person name="Kuo A."/>
            <person name="LaButti K."/>
            <person name="Lipzen A."/>
            <person name="Morin E."/>
            <person name="Grigoriev I.V."/>
            <person name="Henrissat B."/>
            <person name="Lindahl B."/>
            <person name="Martin F."/>
        </authorList>
    </citation>
    <scope>NUCLEOTIDE SEQUENCE</scope>
    <source>
        <strain evidence="2">JB14</strain>
    </source>
</reference>
<dbReference type="Pfam" id="PF06441">
    <property type="entry name" value="EHN"/>
    <property type="match status" value="1"/>
</dbReference>
<protein>
    <recommendedName>
        <fullName evidence="1">Epoxide hydrolase N-terminal domain-containing protein</fullName>
    </recommendedName>
</protein>
<keyword evidence="3" id="KW-1185">Reference proteome</keyword>
<dbReference type="Gene3D" id="3.40.50.1820">
    <property type="entry name" value="alpha/beta hydrolase"/>
    <property type="match status" value="1"/>
</dbReference>
<dbReference type="InterPro" id="IPR029058">
    <property type="entry name" value="AB_hydrolase_fold"/>
</dbReference>
<feature type="domain" description="Epoxide hydrolase N-terminal" evidence="1">
    <location>
        <begin position="66"/>
        <end position="114"/>
    </location>
</feature>
<dbReference type="AlphaFoldDB" id="A0A6A4GAL6"/>
<evidence type="ECO:0000313" key="2">
    <source>
        <dbReference type="EMBL" id="KAE9382458.1"/>
    </source>
</evidence>
<accession>A0A6A4GAL6</accession>
<dbReference type="Proteomes" id="UP000799118">
    <property type="component" value="Unassembled WGS sequence"/>
</dbReference>
<organism evidence="2 3">
    <name type="scientific">Gymnopus androsaceus JB14</name>
    <dbReference type="NCBI Taxonomy" id="1447944"/>
    <lineage>
        <taxon>Eukaryota</taxon>
        <taxon>Fungi</taxon>
        <taxon>Dikarya</taxon>
        <taxon>Basidiomycota</taxon>
        <taxon>Agaricomycotina</taxon>
        <taxon>Agaricomycetes</taxon>
        <taxon>Agaricomycetidae</taxon>
        <taxon>Agaricales</taxon>
        <taxon>Marasmiineae</taxon>
        <taxon>Omphalotaceae</taxon>
        <taxon>Gymnopus</taxon>
    </lineage>
</organism>
<dbReference type="InterPro" id="IPR010497">
    <property type="entry name" value="Epoxide_hydro_N"/>
</dbReference>
<sequence>MSVSFLIGKTNSLILLIGNGYPEILLEHRSAAMGALQLSYISDHHVIHPNSLSKYLFQNPSSTSSGQKLALVSFPDELEGAGWDYGVPLADIKRLVRSLERRVQWRAEEAQVERRTSSMLLGILTCMGWDNEHSLCSQEEPSGECDSAAVRSWMARKLHRSSENPTTSRSIFTEFEIS</sequence>
<proteinExistence type="predicted"/>
<evidence type="ECO:0000259" key="1">
    <source>
        <dbReference type="Pfam" id="PF06441"/>
    </source>
</evidence>
<evidence type="ECO:0000313" key="3">
    <source>
        <dbReference type="Proteomes" id="UP000799118"/>
    </source>
</evidence>
<name>A0A6A4GAL6_9AGAR</name>
<dbReference type="OrthoDB" id="7130006at2759"/>
<gene>
    <name evidence="2" type="ORF">BT96DRAFT_1010610</name>
</gene>